<evidence type="ECO:0000259" key="2">
    <source>
        <dbReference type="PROSITE" id="PS00497"/>
    </source>
</evidence>
<evidence type="ECO:0000259" key="3">
    <source>
        <dbReference type="PROSITE" id="PS00498"/>
    </source>
</evidence>
<keyword evidence="5" id="KW-1185">Reference proteome</keyword>
<keyword evidence="1" id="KW-0479">Metal-binding</keyword>
<dbReference type="EMBL" id="MCFA01000124">
    <property type="protein sequence ID" value="ORY05582.1"/>
    <property type="molecule type" value="Genomic_DNA"/>
</dbReference>
<dbReference type="PANTHER" id="PTHR11474:SF116">
    <property type="entry name" value="TYROSINASE"/>
    <property type="match status" value="1"/>
</dbReference>
<gene>
    <name evidence="4" type="ORF">BCR34DRAFT_543880</name>
</gene>
<dbReference type="GO" id="GO:0016491">
    <property type="term" value="F:oxidoreductase activity"/>
    <property type="evidence" value="ECO:0007669"/>
    <property type="project" value="InterPro"/>
</dbReference>
<dbReference type="InterPro" id="IPR008922">
    <property type="entry name" value="Di-copper_centre_dom_sf"/>
</dbReference>
<dbReference type="Pfam" id="PF00264">
    <property type="entry name" value="Tyrosinase"/>
    <property type="match status" value="1"/>
</dbReference>
<evidence type="ECO:0000313" key="5">
    <source>
        <dbReference type="Proteomes" id="UP000193144"/>
    </source>
</evidence>
<proteinExistence type="predicted"/>
<dbReference type="PROSITE" id="PS00497">
    <property type="entry name" value="TYROSINASE_1"/>
    <property type="match status" value="1"/>
</dbReference>
<feature type="domain" description="Tyrosinase copper-binding" evidence="3">
    <location>
        <begin position="306"/>
        <end position="317"/>
    </location>
</feature>
<dbReference type="PROSITE" id="PS00498">
    <property type="entry name" value="TYROSINASE_2"/>
    <property type="match status" value="1"/>
</dbReference>
<dbReference type="GO" id="GO:0046872">
    <property type="term" value="F:metal ion binding"/>
    <property type="evidence" value="ECO:0007669"/>
    <property type="project" value="UniProtKB-KW"/>
</dbReference>
<protein>
    <recommendedName>
        <fullName evidence="2 3">Tyrosinase copper-binding domain-containing protein</fullName>
    </recommendedName>
</protein>
<feature type="domain" description="Tyrosinase copper-binding" evidence="2">
    <location>
        <begin position="113"/>
        <end position="130"/>
    </location>
</feature>
<dbReference type="PRINTS" id="PR00092">
    <property type="entry name" value="TYROSINASE"/>
</dbReference>
<dbReference type="Proteomes" id="UP000193144">
    <property type="component" value="Unassembled WGS sequence"/>
</dbReference>
<dbReference type="InterPro" id="IPR050316">
    <property type="entry name" value="Tyrosinase/Hemocyanin"/>
</dbReference>
<dbReference type="STRING" id="1231657.A0A1Y1Z5L8"/>
<accession>A0A1Y1Z5L8</accession>
<dbReference type="OrthoDB" id="6132182at2759"/>
<evidence type="ECO:0000256" key="1">
    <source>
        <dbReference type="ARBA" id="ARBA00022723"/>
    </source>
</evidence>
<dbReference type="Gene3D" id="1.10.1280.10">
    <property type="entry name" value="Di-copper center containing domain from catechol oxidase"/>
    <property type="match status" value="1"/>
</dbReference>
<dbReference type="AlphaFoldDB" id="A0A1Y1Z5L8"/>
<name>A0A1Y1Z5L8_9PLEO</name>
<dbReference type="PANTHER" id="PTHR11474">
    <property type="entry name" value="TYROSINASE FAMILY MEMBER"/>
    <property type="match status" value="1"/>
</dbReference>
<organism evidence="4 5">
    <name type="scientific">Clohesyomyces aquaticus</name>
    <dbReference type="NCBI Taxonomy" id="1231657"/>
    <lineage>
        <taxon>Eukaryota</taxon>
        <taxon>Fungi</taxon>
        <taxon>Dikarya</taxon>
        <taxon>Ascomycota</taxon>
        <taxon>Pezizomycotina</taxon>
        <taxon>Dothideomycetes</taxon>
        <taxon>Pleosporomycetidae</taxon>
        <taxon>Pleosporales</taxon>
        <taxon>Lindgomycetaceae</taxon>
        <taxon>Clohesyomyces</taxon>
    </lineage>
</organism>
<evidence type="ECO:0000313" key="4">
    <source>
        <dbReference type="EMBL" id="ORY05582.1"/>
    </source>
</evidence>
<comment type="caution">
    <text evidence="4">The sequence shown here is derived from an EMBL/GenBank/DDBJ whole genome shotgun (WGS) entry which is preliminary data.</text>
</comment>
<dbReference type="InterPro" id="IPR002227">
    <property type="entry name" value="Tyrosinase_Cu-bd"/>
</dbReference>
<dbReference type="SUPFAM" id="SSF48056">
    <property type="entry name" value="Di-copper centre-containing domain"/>
    <property type="match status" value="1"/>
</dbReference>
<reference evidence="4 5" key="1">
    <citation type="submission" date="2016-07" db="EMBL/GenBank/DDBJ databases">
        <title>Pervasive Adenine N6-methylation of Active Genes in Fungi.</title>
        <authorList>
            <consortium name="DOE Joint Genome Institute"/>
            <person name="Mondo S.J."/>
            <person name="Dannebaum R.O."/>
            <person name="Kuo R.C."/>
            <person name="Labutti K."/>
            <person name="Haridas S."/>
            <person name="Kuo A."/>
            <person name="Salamov A."/>
            <person name="Ahrendt S.R."/>
            <person name="Lipzen A."/>
            <person name="Sullivan W."/>
            <person name="Andreopoulos W.B."/>
            <person name="Clum A."/>
            <person name="Lindquist E."/>
            <person name="Daum C."/>
            <person name="Ramamoorthy G.K."/>
            <person name="Gryganskyi A."/>
            <person name="Culley D."/>
            <person name="Magnuson J.K."/>
            <person name="James T.Y."/>
            <person name="O'Malley M.A."/>
            <person name="Stajich J.E."/>
            <person name="Spatafora J.W."/>
            <person name="Visel A."/>
            <person name="Grigoriev I.V."/>
        </authorList>
    </citation>
    <scope>NUCLEOTIDE SEQUENCE [LARGE SCALE GENOMIC DNA]</scope>
    <source>
        <strain evidence="4 5">CBS 115471</strain>
    </source>
</reference>
<sequence>MRITRYIAAWLIGGAIAENEGLETDALVAQGLANLRAWVDQHGYPSPETCTWDKVVKRREWSMLKRSEKLDYIGAVQCLGTLLAKTPASVASGARSRYDDFVVTHILLTPYTHGNGNFLSWHRYYMWAYEQALRNECGYKGYLPYYNWPIWASDPKKSPLLDGSDTSLSGDGEYIPGRNSTCVPTAERCFVHVEPGTGGGCVTSGPFVNWTMNLGPIKSLDTTVPPNPSPDGLGYNPRCIKRDISIQSALFTSDSLVASLITSTPNISSFQDLLQNPSPGTLHIHLGGHNTISGDAGSDFYNSPSDPYFWLHHAMVDRVWWTWQNMDLEKRRFTIAGTLTFQNQPPTRNATLEDVMTMGEWLGFQDIKVKDASSSLAGPFCYIYE</sequence>